<gene>
    <name evidence="2" type="ORF">H7C19_15840</name>
</gene>
<protein>
    <submittedName>
        <fullName evidence="2">LytTR family transcriptional regulator DNA-binding domain-containing protein</fullName>
    </submittedName>
</protein>
<accession>A0A7X0RTF3</accession>
<reference evidence="2 3" key="1">
    <citation type="submission" date="2020-08" db="EMBL/GenBank/DDBJ databases">
        <title>Cohnella phylogeny.</title>
        <authorList>
            <person name="Dunlap C."/>
        </authorList>
    </citation>
    <scope>NUCLEOTIDE SEQUENCE [LARGE SCALE GENOMIC DNA]</scope>
    <source>
        <strain evidence="2 3">DSM 28246</strain>
    </source>
</reference>
<keyword evidence="3" id="KW-1185">Reference proteome</keyword>
<dbReference type="PANTHER" id="PTHR37299:SF1">
    <property type="entry name" value="STAGE 0 SPORULATION PROTEIN A HOMOLOG"/>
    <property type="match status" value="1"/>
</dbReference>
<dbReference type="Gene3D" id="2.40.50.1020">
    <property type="entry name" value="LytTr DNA-binding domain"/>
    <property type="match status" value="2"/>
</dbReference>
<dbReference type="AlphaFoldDB" id="A0A7X0RTF3"/>
<evidence type="ECO:0000259" key="1">
    <source>
        <dbReference type="SMART" id="SM00850"/>
    </source>
</evidence>
<dbReference type="Proteomes" id="UP000547209">
    <property type="component" value="Unassembled WGS sequence"/>
</dbReference>
<organism evidence="2 3">
    <name type="scientific">Cohnella nanjingensis</name>
    <dbReference type="NCBI Taxonomy" id="1387779"/>
    <lineage>
        <taxon>Bacteria</taxon>
        <taxon>Bacillati</taxon>
        <taxon>Bacillota</taxon>
        <taxon>Bacilli</taxon>
        <taxon>Bacillales</taxon>
        <taxon>Paenibacillaceae</taxon>
        <taxon>Cohnella</taxon>
    </lineage>
</organism>
<dbReference type="InterPro" id="IPR046947">
    <property type="entry name" value="LytR-like"/>
</dbReference>
<dbReference type="Pfam" id="PF04397">
    <property type="entry name" value="LytTR"/>
    <property type="match status" value="2"/>
</dbReference>
<dbReference type="SMART" id="SM00850">
    <property type="entry name" value="LytTR"/>
    <property type="match status" value="2"/>
</dbReference>
<evidence type="ECO:0000313" key="3">
    <source>
        <dbReference type="Proteomes" id="UP000547209"/>
    </source>
</evidence>
<dbReference type="GO" id="GO:0003677">
    <property type="term" value="F:DNA binding"/>
    <property type="evidence" value="ECO:0007669"/>
    <property type="project" value="UniProtKB-KW"/>
</dbReference>
<sequence length="240" mass="26794">MAWCWAVTRDGEGGLLNLDGMDILKFSCEGTTYKIHTRDEEFHLLVSLDKIESALKAAGLPFERSDRGNLIQLTEVVALDEKYAKALFKGGKSATISSSKFKQIKAQVARNAFGSKDRCATPLMWPVSRRERGDSGVIFLEVRQIIKFSAFGNAIQVHTQDEVFHLLATLDRIESALQAVGLPFERADRGNLIHMTKMVELDEKFSKAIFAGGKTATISSSKYKKIKALFIAMVRIMRMD</sequence>
<name>A0A7X0RTF3_9BACL</name>
<keyword evidence="2" id="KW-0238">DNA-binding</keyword>
<feature type="domain" description="HTH LytTR-type" evidence="1">
    <location>
        <begin position="13"/>
        <end position="109"/>
    </location>
</feature>
<dbReference type="PANTHER" id="PTHR37299">
    <property type="entry name" value="TRANSCRIPTIONAL REGULATOR-RELATED"/>
    <property type="match status" value="1"/>
</dbReference>
<dbReference type="InterPro" id="IPR007492">
    <property type="entry name" value="LytTR_DNA-bd_dom"/>
</dbReference>
<proteinExistence type="predicted"/>
<feature type="domain" description="HTH LytTR-type" evidence="1">
    <location>
        <begin position="135"/>
        <end position="231"/>
    </location>
</feature>
<comment type="caution">
    <text evidence="2">The sequence shown here is derived from an EMBL/GenBank/DDBJ whole genome shotgun (WGS) entry which is preliminary data.</text>
</comment>
<dbReference type="GO" id="GO:0000156">
    <property type="term" value="F:phosphorelay response regulator activity"/>
    <property type="evidence" value="ECO:0007669"/>
    <property type="project" value="InterPro"/>
</dbReference>
<evidence type="ECO:0000313" key="2">
    <source>
        <dbReference type="EMBL" id="MBB6672151.1"/>
    </source>
</evidence>
<dbReference type="EMBL" id="JACJVP010000025">
    <property type="protein sequence ID" value="MBB6672151.1"/>
    <property type="molecule type" value="Genomic_DNA"/>
</dbReference>